<keyword evidence="7" id="KW-0998">Cell outer membrane</keyword>
<dbReference type="Gene3D" id="2.40.160.60">
    <property type="entry name" value="Outer membrane protein transport protein (OMPP1/FadL/TodX)"/>
    <property type="match status" value="1"/>
</dbReference>
<name>A0A9D1W7Y7_9SPHI</name>
<dbReference type="SUPFAM" id="SSF56935">
    <property type="entry name" value="Porins"/>
    <property type="match status" value="1"/>
</dbReference>
<evidence type="ECO:0000256" key="3">
    <source>
        <dbReference type="ARBA" id="ARBA00022452"/>
    </source>
</evidence>
<evidence type="ECO:0000256" key="1">
    <source>
        <dbReference type="ARBA" id="ARBA00004571"/>
    </source>
</evidence>
<evidence type="ECO:0000256" key="5">
    <source>
        <dbReference type="ARBA" id="ARBA00022729"/>
    </source>
</evidence>
<keyword evidence="3" id="KW-1134">Transmembrane beta strand</keyword>
<evidence type="ECO:0000313" key="10">
    <source>
        <dbReference type="Proteomes" id="UP000824156"/>
    </source>
</evidence>
<evidence type="ECO:0000313" key="9">
    <source>
        <dbReference type="EMBL" id="HIX54136.1"/>
    </source>
</evidence>
<dbReference type="Proteomes" id="UP000824156">
    <property type="component" value="Unassembled WGS sequence"/>
</dbReference>
<evidence type="ECO:0000256" key="4">
    <source>
        <dbReference type="ARBA" id="ARBA00022692"/>
    </source>
</evidence>
<evidence type="ECO:0000256" key="8">
    <source>
        <dbReference type="SAM" id="SignalP"/>
    </source>
</evidence>
<dbReference type="PANTHER" id="PTHR35093:SF8">
    <property type="entry name" value="OUTER MEMBRANE PROTEIN NMB0088-RELATED"/>
    <property type="match status" value="1"/>
</dbReference>
<dbReference type="AlphaFoldDB" id="A0A9D1W7Y7"/>
<comment type="similarity">
    <text evidence="2">Belongs to the OmpP1/FadL family.</text>
</comment>
<sequence length="406" mass="44479">MRKVLLLICIISPVLLWAQGSQVNTQSQKSVGMSGAGSALYIDETSIFYNPGALAKMSSNAVSLGTSGIMYRSAFQEVGSDITHETAFKISPPVSLFAAFGPKDSWWKAGIGIYNPFGGNVDWGTEWPGRYSLTHLSMRAFYIQPTLSFRVTENFSIGGGFVYNIGMVDLAKALPYSFPDGSEGHVNLKGTGSGMGYNLGVHYHLEDEISISLNYRSKVNTKLEGGDATFSVPSALSSSIPAENKFDAELPLPSTFTLGLALPLNEKVNIAADASIINYTIYKELGFKFKENGELLDNVSDKKYQNAFSLRGGVDIQTNEKLALRAGAGFVYSPVQKQYVYPETPDNNRYMGSIGFTYSFNPNWDLNAAYVMQYVLPRTAQNVVTKLNGRYATYIHAPGISLTYKW</sequence>
<evidence type="ECO:0000256" key="7">
    <source>
        <dbReference type="ARBA" id="ARBA00023237"/>
    </source>
</evidence>
<comment type="subcellular location">
    <subcellularLocation>
        <location evidence="1">Cell outer membrane</location>
        <topology evidence="1">Multi-pass membrane protein</topology>
    </subcellularLocation>
</comment>
<dbReference type="GO" id="GO:0009279">
    <property type="term" value="C:cell outer membrane"/>
    <property type="evidence" value="ECO:0007669"/>
    <property type="project" value="UniProtKB-SubCell"/>
</dbReference>
<dbReference type="Pfam" id="PF03349">
    <property type="entry name" value="Toluene_X"/>
    <property type="match status" value="1"/>
</dbReference>
<keyword evidence="4" id="KW-0812">Transmembrane</keyword>
<feature type="signal peptide" evidence="8">
    <location>
        <begin position="1"/>
        <end position="18"/>
    </location>
</feature>
<keyword evidence="6" id="KW-0472">Membrane</keyword>
<gene>
    <name evidence="9" type="ORF">H9853_03860</name>
</gene>
<evidence type="ECO:0000256" key="6">
    <source>
        <dbReference type="ARBA" id="ARBA00023136"/>
    </source>
</evidence>
<dbReference type="EMBL" id="DXEZ01000110">
    <property type="protein sequence ID" value="HIX54136.1"/>
    <property type="molecule type" value="Genomic_DNA"/>
</dbReference>
<dbReference type="InterPro" id="IPR005017">
    <property type="entry name" value="OMPP1/FadL/TodX"/>
</dbReference>
<reference evidence="9" key="1">
    <citation type="journal article" date="2021" name="PeerJ">
        <title>Extensive microbial diversity within the chicken gut microbiome revealed by metagenomics and culture.</title>
        <authorList>
            <person name="Gilroy R."/>
            <person name="Ravi A."/>
            <person name="Getino M."/>
            <person name="Pursley I."/>
            <person name="Horton D.L."/>
            <person name="Alikhan N.F."/>
            <person name="Baker D."/>
            <person name="Gharbi K."/>
            <person name="Hall N."/>
            <person name="Watson M."/>
            <person name="Adriaenssens E.M."/>
            <person name="Foster-Nyarko E."/>
            <person name="Jarju S."/>
            <person name="Secka A."/>
            <person name="Antonio M."/>
            <person name="Oren A."/>
            <person name="Chaudhuri R.R."/>
            <person name="La Ragione R."/>
            <person name="Hildebrand F."/>
            <person name="Pallen M.J."/>
        </authorList>
    </citation>
    <scope>NUCLEOTIDE SEQUENCE</scope>
    <source>
        <strain evidence="9">1719</strain>
    </source>
</reference>
<organism evidence="9 10">
    <name type="scientific">Candidatus Sphingobacterium stercoripullorum</name>
    <dbReference type="NCBI Taxonomy" id="2838759"/>
    <lineage>
        <taxon>Bacteria</taxon>
        <taxon>Pseudomonadati</taxon>
        <taxon>Bacteroidota</taxon>
        <taxon>Sphingobacteriia</taxon>
        <taxon>Sphingobacteriales</taxon>
        <taxon>Sphingobacteriaceae</taxon>
        <taxon>Sphingobacterium</taxon>
    </lineage>
</organism>
<keyword evidence="5 8" id="KW-0732">Signal</keyword>
<dbReference type="PANTHER" id="PTHR35093">
    <property type="entry name" value="OUTER MEMBRANE PROTEIN NMB0088-RELATED"/>
    <property type="match status" value="1"/>
</dbReference>
<accession>A0A9D1W7Y7</accession>
<protein>
    <submittedName>
        <fullName evidence="9">Outer membrane protein transport protein</fullName>
    </submittedName>
</protein>
<reference evidence="9" key="2">
    <citation type="submission" date="2021-04" db="EMBL/GenBank/DDBJ databases">
        <authorList>
            <person name="Gilroy R."/>
        </authorList>
    </citation>
    <scope>NUCLEOTIDE SEQUENCE</scope>
    <source>
        <strain evidence="9">1719</strain>
    </source>
</reference>
<feature type="chain" id="PRO_5038713286" evidence="8">
    <location>
        <begin position="19"/>
        <end position="406"/>
    </location>
</feature>
<comment type="caution">
    <text evidence="9">The sequence shown here is derived from an EMBL/GenBank/DDBJ whole genome shotgun (WGS) entry which is preliminary data.</text>
</comment>
<dbReference type="GO" id="GO:0015483">
    <property type="term" value="F:long-chain fatty acid transporting porin activity"/>
    <property type="evidence" value="ECO:0007669"/>
    <property type="project" value="TreeGrafter"/>
</dbReference>
<proteinExistence type="inferred from homology"/>
<evidence type="ECO:0000256" key="2">
    <source>
        <dbReference type="ARBA" id="ARBA00008163"/>
    </source>
</evidence>